<evidence type="ECO:0000313" key="2">
    <source>
        <dbReference type="EMBL" id="PZO40663.1"/>
    </source>
</evidence>
<reference evidence="2 3" key="2">
    <citation type="submission" date="2018-06" db="EMBL/GenBank/DDBJ databases">
        <title>Metagenomic assembly of (sub)arctic Cyanobacteria and their associated microbiome from non-axenic cultures.</title>
        <authorList>
            <person name="Baurain D."/>
        </authorList>
    </citation>
    <scope>NUCLEOTIDE SEQUENCE [LARGE SCALE GENOMIC DNA]</scope>
    <source>
        <strain evidence="2">ULC066bin1</strain>
    </source>
</reference>
<evidence type="ECO:0000256" key="1">
    <source>
        <dbReference type="SAM" id="Phobius"/>
    </source>
</evidence>
<keyword evidence="1" id="KW-0472">Membrane</keyword>
<keyword evidence="1" id="KW-1133">Transmembrane helix</keyword>
<comment type="caution">
    <text evidence="2">The sequence shown here is derived from an EMBL/GenBank/DDBJ whole genome shotgun (WGS) entry which is preliminary data.</text>
</comment>
<dbReference type="AlphaFoldDB" id="A0A2W4W6A6"/>
<sequence length="78" mass="8803">METKFDFSGKNLFTPIAFREDFNQFARLSETQAWSLFFTASREDSVLGFSAVTGKFWTGFVIATVVEAIIGTVIFQSF</sequence>
<organism evidence="2 3">
    <name type="scientific">Pseudanabaena frigida</name>
    <dbReference type="NCBI Taxonomy" id="945775"/>
    <lineage>
        <taxon>Bacteria</taxon>
        <taxon>Bacillati</taxon>
        <taxon>Cyanobacteriota</taxon>
        <taxon>Cyanophyceae</taxon>
        <taxon>Pseudanabaenales</taxon>
        <taxon>Pseudanabaenaceae</taxon>
        <taxon>Pseudanabaena</taxon>
    </lineage>
</organism>
<keyword evidence="1" id="KW-0812">Transmembrane</keyword>
<reference evidence="2 3" key="1">
    <citation type="submission" date="2018-04" db="EMBL/GenBank/DDBJ databases">
        <authorList>
            <person name="Go L.Y."/>
            <person name="Mitchell J.A."/>
        </authorList>
    </citation>
    <scope>NUCLEOTIDE SEQUENCE [LARGE SCALE GENOMIC DNA]</scope>
    <source>
        <strain evidence="2">ULC066bin1</strain>
    </source>
</reference>
<protein>
    <submittedName>
        <fullName evidence="2">Uncharacterized protein</fullName>
    </submittedName>
</protein>
<dbReference type="EMBL" id="QBML01000014">
    <property type="protein sequence ID" value="PZO40663.1"/>
    <property type="molecule type" value="Genomic_DNA"/>
</dbReference>
<evidence type="ECO:0000313" key="3">
    <source>
        <dbReference type="Proteomes" id="UP000249467"/>
    </source>
</evidence>
<accession>A0A2W4W6A6</accession>
<gene>
    <name evidence="2" type="ORF">DCF19_12340</name>
</gene>
<proteinExistence type="predicted"/>
<feature type="transmembrane region" description="Helical" evidence="1">
    <location>
        <begin position="56"/>
        <end position="75"/>
    </location>
</feature>
<dbReference type="Proteomes" id="UP000249467">
    <property type="component" value="Unassembled WGS sequence"/>
</dbReference>
<name>A0A2W4W6A6_9CYAN</name>